<reference evidence="2" key="1">
    <citation type="journal article" date="2020" name="Fungal Divers.">
        <title>Resolving the Mortierellaceae phylogeny through synthesis of multi-gene phylogenetics and phylogenomics.</title>
        <authorList>
            <person name="Vandepol N."/>
            <person name="Liber J."/>
            <person name="Desiro A."/>
            <person name="Na H."/>
            <person name="Kennedy M."/>
            <person name="Barry K."/>
            <person name="Grigoriev I.V."/>
            <person name="Miller A.N."/>
            <person name="O'Donnell K."/>
            <person name="Stajich J.E."/>
            <person name="Bonito G."/>
        </authorList>
    </citation>
    <scope>NUCLEOTIDE SEQUENCE</scope>
    <source>
        <strain evidence="2">NRRL 28262</strain>
    </source>
</reference>
<comment type="caution">
    <text evidence="2">The sequence shown here is derived from an EMBL/GenBank/DDBJ whole genome shotgun (WGS) entry which is preliminary data.</text>
</comment>
<accession>A0AAD4D6B7</accession>
<sequence>MAIATATTAATAPARVSVAGKGGGGAGGEGNEKANASGEPVRGRPYLDSKLVQHPLNHTTLATFITTTTTAAAAITSADTKTTTTKEMLTENQLEKNPLVGPAPVSAGEEGEQWSSRVVQHPLPQATFNFTSTATSITESTTTTPASKTLSRTFTTPISKTLSRTFTTPISKTLSRAATMTATAENATLTPGDGQLEKIPLDVLFDIALHLPSTRDFTNLLLASKYIFYSLDTHWVRYQRFLLRFGRKVLLSLLNPRDPSTLELLSGETEEIDDTTIASKEDLTMWYSKHSRNAVPPDEMGLAHRDNGYWRFDDDSRGPYGKIATLIAGLAWLNVSANMPGVMPGRYWVQWGFCLRNPSSVTGTQFRVSTFPRDEIPVWHHESPDIIDYTPRSFRQFLHHTNAINKDIVSPTETLIFQLPYVLVVEEDKPTVFLQMREHNTNKDGIVVLFLRLVPAGDDEDDVKTEREDVEGEEDAFVAFVERDGGENEYEGGLFREEYRNELVEYDEDEEEDDYELSGFDDEGNMLIVDDNNGYEDGEDDTDLGGASYSFGYNYFMNGGEVGDGGEIEDHHEINDYNGAGYNPAAYFHPFANGDEEEDDNARPYFIRMAERHQLLH</sequence>
<evidence type="ECO:0000256" key="1">
    <source>
        <dbReference type="SAM" id="MobiDB-lite"/>
    </source>
</evidence>
<evidence type="ECO:0000313" key="3">
    <source>
        <dbReference type="Proteomes" id="UP001194580"/>
    </source>
</evidence>
<evidence type="ECO:0008006" key="4">
    <source>
        <dbReference type="Google" id="ProtNLM"/>
    </source>
</evidence>
<evidence type="ECO:0000313" key="2">
    <source>
        <dbReference type="EMBL" id="KAG0265092.1"/>
    </source>
</evidence>
<organism evidence="2 3">
    <name type="scientific">Linnemannia exigua</name>
    <dbReference type="NCBI Taxonomy" id="604196"/>
    <lineage>
        <taxon>Eukaryota</taxon>
        <taxon>Fungi</taxon>
        <taxon>Fungi incertae sedis</taxon>
        <taxon>Mucoromycota</taxon>
        <taxon>Mortierellomycotina</taxon>
        <taxon>Mortierellomycetes</taxon>
        <taxon>Mortierellales</taxon>
        <taxon>Mortierellaceae</taxon>
        <taxon>Linnemannia</taxon>
    </lineage>
</organism>
<feature type="region of interest" description="Disordered" evidence="1">
    <location>
        <begin position="17"/>
        <end position="44"/>
    </location>
</feature>
<protein>
    <recommendedName>
        <fullName evidence="4">F-box domain-containing protein</fullName>
    </recommendedName>
</protein>
<dbReference type="AlphaFoldDB" id="A0AAD4D6B7"/>
<dbReference type="Proteomes" id="UP001194580">
    <property type="component" value="Unassembled WGS sequence"/>
</dbReference>
<name>A0AAD4D6B7_9FUNG</name>
<keyword evidence="3" id="KW-1185">Reference proteome</keyword>
<dbReference type="EMBL" id="JAAAIL010001785">
    <property type="protein sequence ID" value="KAG0265092.1"/>
    <property type="molecule type" value="Genomic_DNA"/>
</dbReference>
<gene>
    <name evidence="2" type="ORF">BGZ95_003427</name>
</gene>
<proteinExistence type="predicted"/>
<feature type="compositionally biased region" description="Gly residues" evidence="1">
    <location>
        <begin position="20"/>
        <end position="29"/>
    </location>
</feature>